<feature type="region of interest" description="Disordered" evidence="1">
    <location>
        <begin position="1925"/>
        <end position="1978"/>
    </location>
</feature>
<feature type="region of interest" description="Disordered" evidence="1">
    <location>
        <begin position="1248"/>
        <end position="1349"/>
    </location>
</feature>
<feature type="region of interest" description="Disordered" evidence="1">
    <location>
        <begin position="454"/>
        <end position="657"/>
    </location>
</feature>
<feature type="compositionally biased region" description="Basic and acidic residues" evidence="1">
    <location>
        <begin position="1395"/>
        <end position="1404"/>
    </location>
</feature>
<feature type="region of interest" description="Disordered" evidence="1">
    <location>
        <begin position="171"/>
        <end position="204"/>
    </location>
</feature>
<feature type="region of interest" description="Disordered" evidence="1">
    <location>
        <begin position="331"/>
        <end position="374"/>
    </location>
</feature>
<gene>
    <name evidence="2" type="ORF">HPB52_007558</name>
</gene>
<feature type="region of interest" description="Disordered" evidence="1">
    <location>
        <begin position="865"/>
        <end position="1233"/>
    </location>
</feature>
<feature type="compositionally biased region" description="Low complexity" evidence="1">
    <location>
        <begin position="554"/>
        <end position="573"/>
    </location>
</feature>
<comment type="caution">
    <text evidence="2">The sequence shown here is derived from an EMBL/GenBank/DDBJ whole genome shotgun (WGS) entry which is preliminary data.</text>
</comment>
<feature type="compositionally biased region" description="Acidic residues" evidence="1">
    <location>
        <begin position="465"/>
        <end position="474"/>
    </location>
</feature>
<feature type="compositionally biased region" description="Polar residues" evidence="1">
    <location>
        <begin position="486"/>
        <end position="502"/>
    </location>
</feature>
<feature type="compositionally biased region" description="Basic and acidic residues" evidence="1">
    <location>
        <begin position="1066"/>
        <end position="1089"/>
    </location>
</feature>
<feature type="compositionally biased region" description="Basic and acidic residues" evidence="1">
    <location>
        <begin position="16"/>
        <end position="32"/>
    </location>
</feature>
<dbReference type="VEuPathDB" id="VectorBase:RSAN_037860"/>
<feature type="compositionally biased region" description="Low complexity" evidence="1">
    <location>
        <begin position="171"/>
        <end position="181"/>
    </location>
</feature>
<accession>A0A9D4QHD4</accession>
<feature type="compositionally biased region" description="Low complexity" evidence="1">
    <location>
        <begin position="1788"/>
        <end position="1803"/>
    </location>
</feature>
<feature type="region of interest" description="Disordered" evidence="1">
    <location>
        <begin position="2195"/>
        <end position="2215"/>
    </location>
</feature>
<feature type="compositionally biased region" description="Basic and acidic residues" evidence="1">
    <location>
        <begin position="1925"/>
        <end position="1938"/>
    </location>
</feature>
<feature type="region of interest" description="Disordered" evidence="1">
    <location>
        <begin position="2101"/>
        <end position="2136"/>
    </location>
</feature>
<proteinExistence type="predicted"/>
<feature type="compositionally biased region" description="Basic and acidic residues" evidence="1">
    <location>
        <begin position="2106"/>
        <end position="2115"/>
    </location>
</feature>
<evidence type="ECO:0000313" key="3">
    <source>
        <dbReference type="Proteomes" id="UP000821837"/>
    </source>
</evidence>
<feature type="compositionally biased region" description="Basic and acidic residues" evidence="1">
    <location>
        <begin position="1204"/>
        <end position="1216"/>
    </location>
</feature>
<name>A0A9D4QHD4_RHISA</name>
<feature type="compositionally biased region" description="Polar residues" evidence="1">
    <location>
        <begin position="1256"/>
        <end position="1267"/>
    </location>
</feature>
<feature type="region of interest" description="Disordered" evidence="1">
    <location>
        <begin position="1366"/>
        <end position="1385"/>
    </location>
</feature>
<feature type="region of interest" description="Disordered" evidence="1">
    <location>
        <begin position="398"/>
        <end position="437"/>
    </location>
</feature>
<feature type="compositionally biased region" description="Low complexity" evidence="1">
    <location>
        <begin position="636"/>
        <end position="648"/>
    </location>
</feature>
<feature type="compositionally biased region" description="Basic and acidic residues" evidence="1">
    <location>
        <begin position="46"/>
        <end position="70"/>
    </location>
</feature>
<evidence type="ECO:0000313" key="2">
    <source>
        <dbReference type="EMBL" id="KAH7982853.1"/>
    </source>
</evidence>
<feature type="compositionally biased region" description="Basic and acidic residues" evidence="1">
    <location>
        <begin position="884"/>
        <end position="897"/>
    </location>
</feature>
<evidence type="ECO:0000256" key="1">
    <source>
        <dbReference type="SAM" id="MobiDB-lite"/>
    </source>
</evidence>
<reference evidence="2" key="2">
    <citation type="submission" date="2021-09" db="EMBL/GenBank/DDBJ databases">
        <authorList>
            <person name="Jia N."/>
            <person name="Wang J."/>
            <person name="Shi W."/>
            <person name="Du L."/>
            <person name="Sun Y."/>
            <person name="Zhan W."/>
            <person name="Jiang J."/>
            <person name="Wang Q."/>
            <person name="Zhang B."/>
            <person name="Ji P."/>
            <person name="Sakyi L.B."/>
            <person name="Cui X."/>
            <person name="Yuan T."/>
            <person name="Jiang B."/>
            <person name="Yang W."/>
            <person name="Lam T.T.-Y."/>
            <person name="Chang Q."/>
            <person name="Ding S."/>
            <person name="Wang X."/>
            <person name="Zhu J."/>
            <person name="Ruan X."/>
            <person name="Zhao L."/>
            <person name="Wei J."/>
            <person name="Que T."/>
            <person name="Du C."/>
            <person name="Cheng J."/>
            <person name="Dai P."/>
            <person name="Han X."/>
            <person name="Huang E."/>
            <person name="Gao Y."/>
            <person name="Liu J."/>
            <person name="Shao H."/>
            <person name="Ye R."/>
            <person name="Li L."/>
            <person name="Wei W."/>
            <person name="Wang X."/>
            <person name="Wang C."/>
            <person name="Huo Q."/>
            <person name="Li W."/>
            <person name="Guo W."/>
            <person name="Chen H."/>
            <person name="Chen S."/>
            <person name="Zhou L."/>
            <person name="Zhou L."/>
            <person name="Ni X."/>
            <person name="Tian J."/>
            <person name="Zhou Y."/>
            <person name="Sheng Y."/>
            <person name="Liu T."/>
            <person name="Pan Y."/>
            <person name="Xia L."/>
            <person name="Li J."/>
            <person name="Zhao F."/>
            <person name="Cao W."/>
        </authorList>
    </citation>
    <scope>NUCLEOTIDE SEQUENCE</scope>
    <source>
        <strain evidence="2">Rsan-2018</strain>
        <tissue evidence="2">Larvae</tissue>
    </source>
</reference>
<feature type="compositionally biased region" description="Polar residues" evidence="1">
    <location>
        <begin position="1107"/>
        <end position="1135"/>
    </location>
</feature>
<feature type="region of interest" description="Disordered" evidence="1">
    <location>
        <begin position="1"/>
        <end position="82"/>
    </location>
</feature>
<sequence length="2396" mass="260829">MVEMLSPLHPDDEGDKTDVENLSDHESMDTADQRTMLVDKEEDSGDENKTDVEDLDIESGRRQAVSRDRSTQNAEGSKNTAKRFIEEERLLKKFFVEEDVGSLTDEGEFVIMPEPRSPTCRLTAGLEELDVSSEGTDIEDLAAEPHNAIGSGGEWTETDPDSGEVRHIISKTTHTTVTSVKPGEEIDSKCVPEKNKKEDEAGSSVQDAFEISEYHGDDSHPLVIGKKSGVFIGGQDTAEDHETVSEGPDYEESSTVVSEPSFGVEKEMRLDSSDLRVESSSQLDEKTVESPPCVPLKSDRQAEIEEASRIVESVVHIASTFVESLNEVAPEASLKEDIHDSGPSYAVGSPPERSEVSETLSQGGPPSAIEKDHKESLFGVKEMYEVLKESRVEDRVHYSVTSLGDPLIADEADEDQERRRRGSPTAESLDDQAQIEKCSREVMMQLLDGFSQSDVELAEVRTEDEAPDIEDDVPSPEAGSQEEKSVPSSQDNSGDLQPQLSTEVEIGSQASGAPAPLSELDYELCPDADQLRTSGDEAVSARVPPLEPERDAAVAESSHAPSAAADPATSAGRSAGGRERSPLLEASPPEETAYSPAQDISPAQEYPEYLTPDMQVRVGVSPTEAQPAKEKPVRYSESSVESSSEVGSPCPPSQGGTAMAFENVAFAGEDVIDATSSPVEESSSPTGSRSPYEVVRDAPTEETAEAALLKAEKSLHHVVQEVRPRPQSLVAEECSEQIEQQVKPTIFNEAFDHSPKEIAPEKKELSEGLLGVGLLTVSDMTARTPESRRGDSDEDEEEWADHVMSKIRGRPIPPTPPASPRAVQSVEVHDEKVTWEASAAEQEEVHINLVSDMTANEETVVKIDESAAIDDDSTSQPQLQEVIRSTDGKRPQLEHIPSEISDEDLVEREQSPTHITATCRGDRKDSSSDRNSSPDSDGPKACGSHRRSASGVGAIVLESGETQKGDSSDKYSQESRDQGAQELEDKITEEPECDMFVIEEEALVESSRTGLSYDDGNETGTRAAGTLSPDLDSPPKKKDGDDGSSSGKLDAASPVVLRSKSKRTEKKSEKRSSRDMDTGHSGSETDHSHYYSFEMTSDSGKTPGASRPTSSEFDVNILSGQASSEYETCATSQDGEVSGSYATAAASSHDTSFATARSSLSGSSRGSAYSVDSESSGHLGSMEVSEASETIVASAHEEFDSDNESERSKSVLREPYDGEIPESVIRGGVEHPFLPSWQPVAKEAAPKLHAPVGARPSSSEAALSQVHSAVPAEPGRSCTGWPSASSSNAPGDTSRSTSKAEILNGTGSSASLDGQRRLRHNDDYMASSHEEEQLSVSESSATQSEHTWQTSVETMVDAVEAQRLSCERERNHRQSTIQNSVSLPFDDVVAEGAEADRNTGDDRATPPFQEVNGPVEVEYMPEYDDLSARTLRSVLEQNVPEGQMEVQGAVATPEASHDEGLEVSSSRELDEQEDSTELREEGFYAETFQGDLSSEEVESAADAGLLQGRSACSSNAYCDKVTRHLDSSVRCEVKNISLTEPFDRPATPEPVDEVDGEDHKVNTSQRHFSDDNGDMFRHVCAGTPMCNDKTEIKQDCPEDDRCNFLAGSGSYSIQDQPRSESASSSPGRDTADDVKLYTSKCEDYILQMHQTYKYGVGLSNTSDGSSYLPEEGMDVENVKLLASRLQEGNGSQQDFPYDLSYEHEYVGDVRAEHGDLYTHQEVEEEAYDDERTRMRGRRRLSPISDERGSTPDYDTLGGRKTFGKGSEKDDASTSSLMEFERLEAEMASGAKSSSVGSSDSFSGRQHQIRNGTGSEQDSVSVNSLTEFERLEKEIVEAEGVDTRLRGEAVPKLDEIDEGHESQASDPGHETTVYDENGITLLREAAADSGVKDEYDGKGDDTHLEEILTSNEQEVALSRTERHFLTTRTESGHSVDSVDRQSSASTATQFDADSLRDREIDDSESNFGPDTPGWTQKECTDLDSLHDSLHDSERYDSLQEALSKDKDSLQLREPSAEADSLQDDCNELQDSLYEARDIEWDSVRTEDDPSHNWHQFSSQIRTTELSPTLSRPASSPLVVPVVVERIDTLTWVDQDPTKAFIADEESLDRPQDRPRTDALVSSTDSLEPSSSANTHATYQCDTDSMMSSLNSAEESTMVSSTDTLDHEALHFASSGKPLHLESSLQMEGDITDEHLDYATTDPSQNKQRPAVGDRSADDIEERFRECLLRSAASPTDEEQVEERQTIDEKGNLIVTRTVKRHVTSEPRLHAQTFAGPDAEQRSREFVASFSSIEPSSEKDECEGFDAAGNAVRVTQHVLVRPIVKTVTFTGPDAQLQMREYMRNLAGGQQSSAENTPTSDSGVGVCSSLASPPPLRPRLLALGFNACQVDGDETSPVQ</sequence>
<feature type="compositionally biased region" description="Polar residues" evidence="1">
    <location>
        <begin position="1939"/>
        <end position="1950"/>
    </location>
</feature>
<feature type="compositionally biased region" description="Low complexity" evidence="1">
    <location>
        <begin position="1152"/>
        <end position="1173"/>
    </location>
</feature>
<feature type="compositionally biased region" description="Basic and acidic residues" evidence="1">
    <location>
        <begin position="961"/>
        <end position="989"/>
    </location>
</feature>
<organism evidence="2 3">
    <name type="scientific">Rhipicephalus sanguineus</name>
    <name type="common">Brown dog tick</name>
    <name type="synonym">Ixodes sanguineus</name>
    <dbReference type="NCBI Taxonomy" id="34632"/>
    <lineage>
        <taxon>Eukaryota</taxon>
        <taxon>Metazoa</taxon>
        <taxon>Ecdysozoa</taxon>
        <taxon>Arthropoda</taxon>
        <taxon>Chelicerata</taxon>
        <taxon>Arachnida</taxon>
        <taxon>Acari</taxon>
        <taxon>Parasitiformes</taxon>
        <taxon>Ixodida</taxon>
        <taxon>Ixodoidea</taxon>
        <taxon>Ixodidae</taxon>
        <taxon>Rhipicephalinae</taxon>
        <taxon>Rhipicephalus</taxon>
        <taxon>Rhipicephalus</taxon>
    </lineage>
</organism>
<feature type="compositionally biased region" description="Polar residues" evidence="1">
    <location>
        <begin position="2345"/>
        <end position="2359"/>
    </location>
</feature>
<feature type="compositionally biased region" description="Polar residues" evidence="1">
    <location>
        <begin position="1334"/>
        <end position="1349"/>
    </location>
</feature>
<dbReference type="Proteomes" id="UP000821837">
    <property type="component" value="Chromosome 1"/>
</dbReference>
<feature type="region of interest" description="Disordered" evidence="1">
    <location>
        <begin position="780"/>
        <end position="829"/>
    </location>
</feature>
<keyword evidence="3" id="KW-1185">Reference proteome</keyword>
<feature type="compositionally biased region" description="Basic and acidic residues" evidence="1">
    <location>
        <begin position="1455"/>
        <end position="1469"/>
    </location>
</feature>
<feature type="compositionally biased region" description="Polar residues" evidence="1">
    <location>
        <begin position="1804"/>
        <end position="1821"/>
    </location>
</feature>
<feature type="compositionally biased region" description="Acidic residues" evidence="1">
    <location>
        <begin position="990"/>
        <end position="1003"/>
    </location>
</feature>
<feature type="compositionally biased region" description="Basic and acidic residues" evidence="1">
    <location>
        <begin position="182"/>
        <end position="200"/>
    </location>
</feature>
<feature type="region of interest" description="Disordered" evidence="1">
    <location>
        <begin position="1395"/>
        <end position="1414"/>
    </location>
</feature>
<feature type="region of interest" description="Disordered" evidence="1">
    <location>
        <begin position="1607"/>
        <end position="1631"/>
    </location>
</feature>
<dbReference type="EMBL" id="JABSTV010001245">
    <property type="protein sequence ID" value="KAH7982853.1"/>
    <property type="molecule type" value="Genomic_DNA"/>
</dbReference>
<feature type="region of interest" description="Disordered" evidence="1">
    <location>
        <begin position="2345"/>
        <end position="2367"/>
    </location>
</feature>
<feature type="region of interest" description="Disordered" evidence="1">
    <location>
        <begin position="669"/>
        <end position="698"/>
    </location>
</feature>
<feature type="compositionally biased region" description="Basic and acidic residues" evidence="1">
    <location>
        <begin position="1314"/>
        <end position="1332"/>
    </location>
</feature>
<reference evidence="2" key="1">
    <citation type="journal article" date="2020" name="Cell">
        <title>Large-Scale Comparative Analyses of Tick Genomes Elucidate Their Genetic Diversity and Vector Capacities.</title>
        <authorList>
            <consortium name="Tick Genome and Microbiome Consortium (TIGMIC)"/>
            <person name="Jia N."/>
            <person name="Wang J."/>
            <person name="Shi W."/>
            <person name="Du L."/>
            <person name="Sun Y."/>
            <person name="Zhan W."/>
            <person name="Jiang J.F."/>
            <person name="Wang Q."/>
            <person name="Zhang B."/>
            <person name="Ji P."/>
            <person name="Bell-Sakyi L."/>
            <person name="Cui X.M."/>
            <person name="Yuan T.T."/>
            <person name="Jiang B.G."/>
            <person name="Yang W.F."/>
            <person name="Lam T.T."/>
            <person name="Chang Q.C."/>
            <person name="Ding S.J."/>
            <person name="Wang X.J."/>
            <person name="Zhu J.G."/>
            <person name="Ruan X.D."/>
            <person name="Zhao L."/>
            <person name="Wei J.T."/>
            <person name="Ye R.Z."/>
            <person name="Que T.C."/>
            <person name="Du C.H."/>
            <person name="Zhou Y.H."/>
            <person name="Cheng J.X."/>
            <person name="Dai P.F."/>
            <person name="Guo W.B."/>
            <person name="Han X.H."/>
            <person name="Huang E.J."/>
            <person name="Li L.F."/>
            <person name="Wei W."/>
            <person name="Gao Y.C."/>
            <person name="Liu J.Z."/>
            <person name="Shao H.Z."/>
            <person name="Wang X."/>
            <person name="Wang C.C."/>
            <person name="Yang T.C."/>
            <person name="Huo Q.B."/>
            <person name="Li W."/>
            <person name="Chen H.Y."/>
            <person name="Chen S.E."/>
            <person name="Zhou L.G."/>
            <person name="Ni X.B."/>
            <person name="Tian J.H."/>
            <person name="Sheng Y."/>
            <person name="Liu T."/>
            <person name="Pan Y.S."/>
            <person name="Xia L.Y."/>
            <person name="Li J."/>
            <person name="Zhao F."/>
            <person name="Cao W.C."/>
        </authorList>
    </citation>
    <scope>NUCLEOTIDE SEQUENCE</scope>
    <source>
        <strain evidence="2">Rsan-2018</strain>
    </source>
</reference>
<feature type="compositionally biased region" description="Basic and acidic residues" evidence="1">
    <location>
        <begin position="264"/>
        <end position="288"/>
    </location>
</feature>
<feature type="compositionally biased region" description="Polar residues" evidence="1">
    <location>
        <begin position="1609"/>
        <end position="1627"/>
    </location>
</feature>
<feature type="compositionally biased region" description="Low complexity" evidence="1">
    <location>
        <begin position="675"/>
        <end position="688"/>
    </location>
</feature>
<feature type="region of interest" description="Disordered" evidence="1">
    <location>
        <begin position="237"/>
        <end position="299"/>
    </location>
</feature>
<protein>
    <submittedName>
        <fullName evidence="2">Uncharacterized protein</fullName>
    </submittedName>
</protein>
<feature type="region of interest" description="Disordered" evidence="1">
    <location>
        <begin position="1444"/>
        <end position="1483"/>
    </location>
</feature>
<feature type="compositionally biased region" description="Polar residues" evidence="1">
    <location>
        <begin position="2118"/>
        <end position="2136"/>
    </location>
</feature>
<feature type="region of interest" description="Disordered" evidence="1">
    <location>
        <begin position="1720"/>
        <end position="1821"/>
    </location>
</feature>
<feature type="compositionally biased region" description="Polar residues" evidence="1">
    <location>
        <begin position="1280"/>
        <end position="1312"/>
    </location>
</feature>